<dbReference type="SUPFAM" id="SSF54506">
    <property type="entry name" value="Diaminopimelate epimerase-like"/>
    <property type="match status" value="1"/>
</dbReference>
<organism evidence="10 11">
    <name type="scientific">Brassica carinata</name>
    <name type="common">Ethiopian mustard</name>
    <name type="synonym">Abyssinian cabbage</name>
    <dbReference type="NCBI Taxonomy" id="52824"/>
    <lineage>
        <taxon>Eukaryota</taxon>
        <taxon>Viridiplantae</taxon>
        <taxon>Streptophyta</taxon>
        <taxon>Embryophyta</taxon>
        <taxon>Tracheophyta</taxon>
        <taxon>Spermatophyta</taxon>
        <taxon>Magnoliopsida</taxon>
        <taxon>eudicotyledons</taxon>
        <taxon>Gunneridae</taxon>
        <taxon>Pentapetalae</taxon>
        <taxon>rosids</taxon>
        <taxon>malvids</taxon>
        <taxon>Brassicales</taxon>
        <taxon>Brassicaceae</taxon>
        <taxon>Brassiceae</taxon>
        <taxon>Brassica</taxon>
    </lineage>
</organism>
<dbReference type="InterPro" id="IPR020003">
    <property type="entry name" value="ATPase_a/bsu_AS"/>
</dbReference>
<keyword evidence="3" id="KW-0813">Transport</keyword>
<dbReference type="InterPro" id="IPR001653">
    <property type="entry name" value="DAP_epimerase_DapF"/>
</dbReference>
<evidence type="ECO:0000313" key="11">
    <source>
        <dbReference type="Proteomes" id="UP000886595"/>
    </source>
</evidence>
<evidence type="ECO:0000256" key="3">
    <source>
        <dbReference type="ARBA" id="ARBA00022448"/>
    </source>
</evidence>
<protein>
    <recommendedName>
        <fullName evidence="9">ATP synthase A/B type C-terminal domain-containing protein</fullName>
    </recommendedName>
</protein>
<dbReference type="Pfam" id="PF01678">
    <property type="entry name" value="DAP_epimerase"/>
    <property type="match status" value="1"/>
</dbReference>
<name>A0A8X7RA37_BRACI</name>
<keyword evidence="4" id="KW-0547">Nucleotide-binding</keyword>
<gene>
    <name evidence="10" type="ORF">Bca52824_055736</name>
</gene>
<dbReference type="Gene3D" id="1.10.1140.10">
    <property type="entry name" value="Bovine Mitochondrial F1-atpase, Atp Synthase Beta Chain, Chain D, domain 3"/>
    <property type="match status" value="1"/>
</dbReference>
<dbReference type="AlphaFoldDB" id="A0A8X7RA37"/>
<evidence type="ECO:0000256" key="4">
    <source>
        <dbReference type="ARBA" id="ARBA00022741"/>
    </source>
</evidence>
<comment type="similarity">
    <text evidence="1">Belongs to the ATPase alpha/beta chains family.</text>
</comment>
<comment type="caution">
    <text evidence="10">The sequence shown here is derived from an EMBL/GenBank/DDBJ whole genome shotgun (WGS) entry which is preliminary data.</text>
</comment>
<evidence type="ECO:0000256" key="6">
    <source>
        <dbReference type="ARBA" id="ARBA00022840"/>
    </source>
</evidence>
<dbReference type="SUPFAM" id="SSF47917">
    <property type="entry name" value="C-terminal domain of alpha and beta subunits of F1 ATP synthase"/>
    <property type="match status" value="1"/>
</dbReference>
<dbReference type="InterPro" id="IPR055190">
    <property type="entry name" value="ATP-synt_VA_C"/>
</dbReference>
<dbReference type="PANTHER" id="PTHR31689">
    <property type="entry name" value="DIAMINOPIMELATE EPIMERASE, CHLOROPLASTIC"/>
    <property type="match status" value="1"/>
</dbReference>
<keyword evidence="11" id="KW-1185">Reference proteome</keyword>
<dbReference type="EMBL" id="JAAMPC010000011">
    <property type="protein sequence ID" value="KAG2284516.1"/>
    <property type="molecule type" value="Genomic_DNA"/>
</dbReference>
<sequence length="299" mass="33343">MWLCLFLCHRSSDYSDCVSSFVSGSVFCGLDKKLAPREHFPSVNCLISYSKYSTFDPDFINIRTKARKVLQREDDLSEIVQLVGKDALAEGDKITLPCSKRVHTVRFYLNDVKTYFLRVAELIPASKDGTISGKSGQQRTSSFCFLRAILKLEGVYSAFEILHFIKYHGLGNDFILVDNRDYSGASCEALCGVIFAMSGVNGTDYTVRIFNSDGSEPEMCGNEVRCFARFIAEIENLQGKHNFTIHGVGLIIPEIQDDGQVKVDRGKLIRRADDVPTRLEGNKGKSVVAAELAEMKCTD</sequence>
<accession>A0A8X7RA37</accession>
<proteinExistence type="inferred from homology"/>
<dbReference type="Pfam" id="PF22919">
    <property type="entry name" value="ATP-synt_VA_C"/>
    <property type="match status" value="1"/>
</dbReference>
<dbReference type="InterPro" id="IPR024034">
    <property type="entry name" value="ATPase_F1/V1_b/a_C"/>
</dbReference>
<keyword evidence="5" id="KW-0375">Hydrogen ion transport</keyword>
<keyword evidence="8" id="KW-0413">Isomerase</keyword>
<dbReference type="GO" id="GO:0008837">
    <property type="term" value="F:diaminopimelate epimerase activity"/>
    <property type="evidence" value="ECO:0007669"/>
    <property type="project" value="InterPro"/>
</dbReference>
<dbReference type="OrthoDB" id="4768at2759"/>
<reference evidence="10 11" key="1">
    <citation type="submission" date="2020-02" db="EMBL/GenBank/DDBJ databases">
        <authorList>
            <person name="Ma Q."/>
            <person name="Huang Y."/>
            <person name="Song X."/>
            <person name="Pei D."/>
        </authorList>
    </citation>
    <scope>NUCLEOTIDE SEQUENCE [LARGE SCALE GENOMIC DNA]</scope>
    <source>
        <strain evidence="10">Sxm20200214</strain>
        <tissue evidence="10">Leaf</tissue>
    </source>
</reference>
<feature type="domain" description="ATP synthase A/B type C-terminal" evidence="9">
    <location>
        <begin position="53"/>
        <end position="102"/>
    </location>
</feature>
<dbReference type="GO" id="GO:0005524">
    <property type="term" value="F:ATP binding"/>
    <property type="evidence" value="ECO:0007669"/>
    <property type="project" value="InterPro"/>
</dbReference>
<keyword evidence="7" id="KW-0406">Ion transport</keyword>
<keyword evidence="6" id="KW-0067">ATP-binding</keyword>
<evidence type="ECO:0000256" key="8">
    <source>
        <dbReference type="ARBA" id="ARBA00023235"/>
    </source>
</evidence>
<comment type="similarity">
    <text evidence="2">Belongs to the diaminopimelate epimerase family.</text>
</comment>
<dbReference type="GO" id="GO:0005829">
    <property type="term" value="C:cytosol"/>
    <property type="evidence" value="ECO:0007669"/>
    <property type="project" value="TreeGrafter"/>
</dbReference>
<dbReference type="GO" id="GO:1902600">
    <property type="term" value="P:proton transmembrane transport"/>
    <property type="evidence" value="ECO:0007669"/>
    <property type="project" value="UniProtKB-KW"/>
</dbReference>
<dbReference type="PROSITE" id="PS00152">
    <property type="entry name" value="ATPASE_ALPHA_BETA"/>
    <property type="match status" value="1"/>
</dbReference>
<dbReference type="Gene3D" id="3.10.310.10">
    <property type="entry name" value="Diaminopimelate Epimerase, Chain A, domain 1"/>
    <property type="match status" value="1"/>
</dbReference>
<evidence type="ECO:0000256" key="5">
    <source>
        <dbReference type="ARBA" id="ARBA00022781"/>
    </source>
</evidence>
<evidence type="ECO:0000256" key="1">
    <source>
        <dbReference type="ARBA" id="ARBA00008936"/>
    </source>
</evidence>
<evidence type="ECO:0000259" key="9">
    <source>
        <dbReference type="Pfam" id="PF22919"/>
    </source>
</evidence>
<evidence type="ECO:0000256" key="7">
    <source>
        <dbReference type="ARBA" id="ARBA00023065"/>
    </source>
</evidence>
<dbReference type="GO" id="GO:0009089">
    <property type="term" value="P:lysine biosynthetic process via diaminopimelate"/>
    <property type="evidence" value="ECO:0007669"/>
    <property type="project" value="InterPro"/>
</dbReference>
<dbReference type="PANTHER" id="PTHR31689:SF0">
    <property type="entry name" value="DIAMINOPIMELATE EPIMERASE"/>
    <property type="match status" value="1"/>
</dbReference>
<evidence type="ECO:0000256" key="2">
    <source>
        <dbReference type="ARBA" id="ARBA00010219"/>
    </source>
</evidence>
<evidence type="ECO:0000313" key="10">
    <source>
        <dbReference type="EMBL" id="KAG2284516.1"/>
    </source>
</evidence>
<dbReference type="Proteomes" id="UP000886595">
    <property type="component" value="Unassembled WGS sequence"/>
</dbReference>